<comment type="caution">
    <text evidence="4">The sequence shown here is derived from an EMBL/GenBank/DDBJ whole genome shotgun (WGS) entry which is preliminary data.</text>
</comment>
<feature type="compositionally biased region" description="Polar residues" evidence="1">
    <location>
        <begin position="77"/>
        <end position="97"/>
    </location>
</feature>
<keyword evidence="2" id="KW-0812">Transmembrane</keyword>
<dbReference type="RefSeq" id="WP_357993362.1">
    <property type="nucleotide sequence ID" value="NZ_JBEYBR010000105.1"/>
</dbReference>
<name>A0ABV2XJ59_9NOCA</name>
<proteinExistence type="predicted"/>
<reference evidence="4 5" key="1">
    <citation type="submission" date="2024-06" db="EMBL/GenBank/DDBJ databases">
        <title>The Natural Products Discovery Center: Release of the First 8490 Sequenced Strains for Exploring Actinobacteria Biosynthetic Diversity.</title>
        <authorList>
            <person name="Kalkreuter E."/>
            <person name="Kautsar S.A."/>
            <person name="Yang D."/>
            <person name="Bader C.D."/>
            <person name="Teijaro C.N."/>
            <person name="Fluegel L."/>
            <person name="Davis C.M."/>
            <person name="Simpson J.R."/>
            <person name="Lauterbach L."/>
            <person name="Steele A.D."/>
            <person name="Gui C."/>
            <person name="Meng S."/>
            <person name="Li G."/>
            <person name="Viehrig K."/>
            <person name="Ye F."/>
            <person name="Su P."/>
            <person name="Kiefer A.F."/>
            <person name="Nichols A."/>
            <person name="Cepeda A.J."/>
            <person name="Yan W."/>
            <person name="Fan B."/>
            <person name="Jiang Y."/>
            <person name="Adhikari A."/>
            <person name="Zheng C.-J."/>
            <person name="Schuster L."/>
            <person name="Cowan T.M."/>
            <person name="Smanski M.J."/>
            <person name="Chevrette M.G."/>
            <person name="De Carvalho L.P.S."/>
            <person name="Shen B."/>
        </authorList>
    </citation>
    <scope>NUCLEOTIDE SEQUENCE [LARGE SCALE GENOMIC DNA]</scope>
    <source>
        <strain evidence="4 5">NPDC019434</strain>
    </source>
</reference>
<gene>
    <name evidence="4" type="ORF">ABZ507_29240</name>
</gene>
<keyword evidence="2" id="KW-0472">Membrane</keyword>
<dbReference type="Pfam" id="PF26056">
    <property type="entry name" value="DUF8017"/>
    <property type="match status" value="1"/>
</dbReference>
<feature type="transmembrane region" description="Helical" evidence="2">
    <location>
        <begin position="255"/>
        <end position="276"/>
    </location>
</feature>
<keyword evidence="5" id="KW-1185">Reference proteome</keyword>
<evidence type="ECO:0000313" key="5">
    <source>
        <dbReference type="Proteomes" id="UP001550535"/>
    </source>
</evidence>
<feature type="region of interest" description="Disordered" evidence="1">
    <location>
        <begin position="211"/>
        <end position="251"/>
    </location>
</feature>
<dbReference type="InterPro" id="IPR058330">
    <property type="entry name" value="DUF8017"/>
</dbReference>
<protein>
    <recommendedName>
        <fullName evidence="3">DUF8017 domain-containing protein</fullName>
    </recommendedName>
</protein>
<feature type="compositionally biased region" description="Low complexity" evidence="1">
    <location>
        <begin position="59"/>
        <end position="70"/>
    </location>
</feature>
<dbReference type="Proteomes" id="UP001550535">
    <property type="component" value="Unassembled WGS sequence"/>
</dbReference>
<sequence length="501" mass="51536">MPPWQPDVPQQPSPGQFGGFDEPAQPGATPWQRGGREQSPGHPEQWPPNSREHAPTSPGQPGAAPADGPPHQWQPDPATQWQPNQEPAPTLQWQPAWQSDPALSWTPNAPTQDDPTLLAQSLRDRQPGPQDPGDPTILSRSPGQWPPPVDPDPVGHGRNDPTMLGQPLGALDQPGPSRNRRLSAVPDLADSAPTQLGYPADLFGRPAQVPQWQSAAAPGRYGPAPDGLHQPGYGRQSGFGGPPPNRPNSSGRGKLVLSIGLAVLLVGGLVAGVVALTRTNREDAAQGAAPSMVNAVTTTTATAPTRSTTATAPTTTARGSGDKAPVIPGFQVVRAPDSGAAYDVPADWTIAPQSTIGGFGEPPNAVAGKGLASEGKGYCPGSTRTVAFLTGSDTSDPGKAATELGTRTATLAYKGTPGGTPGLPMSLASLDGSQHGMFVETKGAVADAKPGCAKAYSVYTAAFPNDQGNFVMVIAADTGVPHALDAETAKRIFASIRPLAG</sequence>
<evidence type="ECO:0000256" key="2">
    <source>
        <dbReference type="SAM" id="Phobius"/>
    </source>
</evidence>
<accession>A0ABV2XJ59</accession>
<keyword evidence="2" id="KW-1133">Transmembrane helix</keyword>
<feature type="region of interest" description="Disordered" evidence="1">
    <location>
        <begin position="1"/>
        <end position="182"/>
    </location>
</feature>
<dbReference type="EMBL" id="JBEYBR010000105">
    <property type="protein sequence ID" value="MEU2125907.1"/>
    <property type="molecule type" value="Genomic_DNA"/>
</dbReference>
<evidence type="ECO:0000259" key="3">
    <source>
        <dbReference type="Pfam" id="PF26056"/>
    </source>
</evidence>
<evidence type="ECO:0000256" key="1">
    <source>
        <dbReference type="SAM" id="MobiDB-lite"/>
    </source>
</evidence>
<evidence type="ECO:0000313" key="4">
    <source>
        <dbReference type="EMBL" id="MEU2125907.1"/>
    </source>
</evidence>
<feature type="domain" description="DUF8017" evidence="3">
    <location>
        <begin position="324"/>
        <end position="499"/>
    </location>
</feature>
<feature type="compositionally biased region" description="Pro residues" evidence="1">
    <location>
        <begin position="1"/>
        <end position="12"/>
    </location>
</feature>
<feature type="compositionally biased region" description="Polar residues" evidence="1">
    <location>
        <begin position="105"/>
        <end position="114"/>
    </location>
</feature>
<organism evidence="4 5">
    <name type="scientific">Nocardia niwae</name>
    <dbReference type="NCBI Taxonomy" id="626084"/>
    <lineage>
        <taxon>Bacteria</taxon>
        <taxon>Bacillati</taxon>
        <taxon>Actinomycetota</taxon>
        <taxon>Actinomycetes</taxon>
        <taxon>Mycobacteriales</taxon>
        <taxon>Nocardiaceae</taxon>
        <taxon>Nocardia</taxon>
    </lineage>
</organism>